<gene>
    <name evidence="2" type="ORF">COS33_01785</name>
</gene>
<dbReference type="EMBL" id="PEUH01000041">
    <property type="protein sequence ID" value="PIV31710.1"/>
    <property type="molecule type" value="Genomic_DNA"/>
</dbReference>
<dbReference type="Proteomes" id="UP000230595">
    <property type="component" value="Unassembled WGS sequence"/>
</dbReference>
<protein>
    <recommendedName>
        <fullName evidence="1">Homing endonuclease LAGLIDADG domain-containing protein</fullName>
    </recommendedName>
</protein>
<proteinExistence type="predicted"/>
<sequence length="157" mass="18746">MEISNEYIRGLVEGEGSFTFSTTRKKVDGTRYKLPAFVISLHIRDKHLLQMIRDKLGLKSKIYYKIPMVNIQNAKTGVKYLSERQAILVVRDFQQLKDIIIPFFYKRLRGYKSVQFIEWLEKIGSDPNVSDRFKSLYRLYKWGMYDKLPKFTEKFKE</sequence>
<dbReference type="AlphaFoldDB" id="A0A2M7CPV3"/>
<name>A0A2M7CPV3_9BACT</name>
<reference evidence="3" key="1">
    <citation type="submission" date="2017-09" db="EMBL/GenBank/DDBJ databases">
        <title>Depth-based differentiation of microbial function through sediment-hosted aquifers and enrichment of novel symbionts in the deep terrestrial subsurface.</title>
        <authorList>
            <person name="Probst A.J."/>
            <person name="Ladd B."/>
            <person name="Jarett J.K."/>
            <person name="Geller-Mcgrath D.E."/>
            <person name="Sieber C.M.K."/>
            <person name="Emerson J.B."/>
            <person name="Anantharaman K."/>
            <person name="Thomas B.C."/>
            <person name="Malmstrom R."/>
            <person name="Stieglmeier M."/>
            <person name="Klingl A."/>
            <person name="Woyke T."/>
            <person name="Ryan C.M."/>
            <person name="Banfield J.F."/>
        </authorList>
    </citation>
    <scope>NUCLEOTIDE SEQUENCE [LARGE SCALE GENOMIC DNA]</scope>
</reference>
<comment type="caution">
    <text evidence="2">The sequence shown here is derived from an EMBL/GenBank/DDBJ whole genome shotgun (WGS) entry which is preliminary data.</text>
</comment>
<dbReference type="InterPro" id="IPR051289">
    <property type="entry name" value="LAGLIDADG_Endonuclease"/>
</dbReference>
<dbReference type="PANTHER" id="PTHR36181:SF2">
    <property type="entry name" value="INTRON-ENCODED ENDONUCLEASE AI3-RELATED"/>
    <property type="match status" value="1"/>
</dbReference>
<feature type="domain" description="Homing endonuclease LAGLIDADG" evidence="1">
    <location>
        <begin position="9"/>
        <end position="121"/>
    </location>
</feature>
<evidence type="ECO:0000259" key="1">
    <source>
        <dbReference type="Pfam" id="PF00961"/>
    </source>
</evidence>
<organism evidence="2 3">
    <name type="scientific">Candidatus Wolfebacteria bacterium CG02_land_8_20_14_3_00_37_12</name>
    <dbReference type="NCBI Taxonomy" id="1975066"/>
    <lineage>
        <taxon>Bacteria</taxon>
        <taxon>Candidatus Wolfeibacteriota</taxon>
    </lineage>
</organism>
<dbReference type="PANTHER" id="PTHR36181">
    <property type="entry name" value="INTRON-ENCODED ENDONUCLEASE AI3-RELATED"/>
    <property type="match status" value="1"/>
</dbReference>
<dbReference type="InterPro" id="IPR004860">
    <property type="entry name" value="LAGLIDADG_dom"/>
</dbReference>
<evidence type="ECO:0000313" key="3">
    <source>
        <dbReference type="Proteomes" id="UP000230595"/>
    </source>
</evidence>
<dbReference type="SUPFAM" id="SSF55608">
    <property type="entry name" value="Homing endonucleases"/>
    <property type="match status" value="1"/>
</dbReference>
<dbReference type="InterPro" id="IPR027434">
    <property type="entry name" value="Homing_endonucl"/>
</dbReference>
<dbReference type="Pfam" id="PF00961">
    <property type="entry name" value="LAGLIDADG_1"/>
    <property type="match status" value="1"/>
</dbReference>
<dbReference type="Gene3D" id="3.10.28.10">
    <property type="entry name" value="Homing endonucleases"/>
    <property type="match status" value="1"/>
</dbReference>
<accession>A0A2M7CPV3</accession>
<dbReference type="GO" id="GO:0004519">
    <property type="term" value="F:endonuclease activity"/>
    <property type="evidence" value="ECO:0007669"/>
    <property type="project" value="InterPro"/>
</dbReference>
<evidence type="ECO:0000313" key="2">
    <source>
        <dbReference type="EMBL" id="PIV31710.1"/>
    </source>
</evidence>